<comment type="caution">
    <text evidence="2">The sequence shown here is derived from an EMBL/GenBank/DDBJ whole genome shotgun (WGS) entry which is preliminary data.</text>
</comment>
<dbReference type="PROSITE" id="PS50010">
    <property type="entry name" value="DH_2"/>
    <property type="match status" value="1"/>
</dbReference>
<dbReference type="Pfam" id="PF00621">
    <property type="entry name" value="RhoGEF"/>
    <property type="match status" value="1"/>
</dbReference>
<proteinExistence type="predicted"/>
<dbReference type="GO" id="GO:0005085">
    <property type="term" value="F:guanyl-nucleotide exchange factor activity"/>
    <property type="evidence" value="ECO:0007669"/>
    <property type="project" value="InterPro"/>
</dbReference>
<dbReference type="GO" id="GO:0005829">
    <property type="term" value="C:cytosol"/>
    <property type="evidence" value="ECO:0007669"/>
    <property type="project" value="TreeGrafter"/>
</dbReference>
<dbReference type="SUPFAM" id="SSF48065">
    <property type="entry name" value="DBL homology domain (DH-domain)"/>
    <property type="match status" value="1"/>
</dbReference>
<name>A0A0T6ATV8_9SCAR</name>
<dbReference type="InterPro" id="IPR053086">
    <property type="entry name" value="RhoGEF_domain"/>
</dbReference>
<dbReference type="OrthoDB" id="6152532at2759"/>
<dbReference type="InterPro" id="IPR035899">
    <property type="entry name" value="DBL_dom_sf"/>
</dbReference>
<dbReference type="Gene3D" id="1.20.900.10">
    <property type="entry name" value="Dbl homology (DH) domain"/>
    <property type="match status" value="1"/>
</dbReference>
<evidence type="ECO:0000259" key="1">
    <source>
        <dbReference type="PROSITE" id="PS50010"/>
    </source>
</evidence>
<accession>A0A0T6ATV8</accession>
<keyword evidence="3" id="KW-1185">Reference proteome</keyword>
<dbReference type="Proteomes" id="UP000051574">
    <property type="component" value="Unassembled WGS sequence"/>
</dbReference>
<dbReference type="InterPro" id="IPR000219">
    <property type="entry name" value="DH_dom"/>
</dbReference>
<sequence length="711" mass="82157">MERRHISRGERNRSLSVKALRQMFEELIRLTQTAACSTECACRHRSAKYPNGQNQDSEINSEFTGIIRSKEKLDGGQNAKPAVPSIDGSHVKNRKLFFEEQAHVLENTKKAKYKTEINITPPISTRYSTPIDLRSKSIKDTSRPYSVKSKKELFEGYINGNDHKVISSKSTDNLHYRPKHYDDYEPSSSNLNGYIGGQRSNTMSDLLDGKYDEIATRNIDICDRNTDYNGISSEYNLLPDQYLTNQTTREDKFETSSDEDDRKDFIEYQHLPPPPTDLLKSVQNDELYQNLFPQLYDVKLVEVEGDVDQESDDLKYVQNLFVYFLRTDDAKESEIEPIPTASIVEIQDDVKEGNLIDIIEENEIYNPGARNVFDVSTATITPVKISSCMDETEPIYSNVPSSEEERPKQEIIDVEDVLKEAHDESSINNIEEYISDVTEAFQSIQTLCDQPKWTIWDMAKQMHRFQEPEDECDIFGTLLDIDSDYCTETFNNGEENVLFRISIGREVLLQESEDYSLLPNETFYHEVDPNDTITYEEPEYYTIGGTTYDSEKDVSGIFFDKNKNPRIEIIGGNKNQETSLPQLSIPKLQYMIIRELIDSEENYLKRMKYIIDNYLIYFRSMNISSDIEIVFGNIEEIYIETEKIYLGLKGSFSVDEVARVFLANAHLFDCYTEYLRNKSIAQQYANKSFADIIKVISSWKILKILLINFLI</sequence>
<dbReference type="EMBL" id="LJIG01022828">
    <property type="protein sequence ID" value="KRT78506.1"/>
    <property type="molecule type" value="Genomic_DNA"/>
</dbReference>
<organism evidence="2 3">
    <name type="scientific">Oryctes borbonicus</name>
    <dbReference type="NCBI Taxonomy" id="1629725"/>
    <lineage>
        <taxon>Eukaryota</taxon>
        <taxon>Metazoa</taxon>
        <taxon>Ecdysozoa</taxon>
        <taxon>Arthropoda</taxon>
        <taxon>Hexapoda</taxon>
        <taxon>Insecta</taxon>
        <taxon>Pterygota</taxon>
        <taxon>Neoptera</taxon>
        <taxon>Endopterygota</taxon>
        <taxon>Coleoptera</taxon>
        <taxon>Polyphaga</taxon>
        <taxon>Scarabaeiformia</taxon>
        <taxon>Scarabaeidae</taxon>
        <taxon>Dynastinae</taxon>
        <taxon>Oryctes</taxon>
    </lineage>
</organism>
<gene>
    <name evidence="2" type="ORF">AMK59_7389</name>
</gene>
<evidence type="ECO:0000313" key="3">
    <source>
        <dbReference type="Proteomes" id="UP000051574"/>
    </source>
</evidence>
<dbReference type="PANTHER" id="PTHR45834:SF3">
    <property type="entry name" value="RHO GUANINE NUCLEOTIDE EXCHANGE FACTOR 3, ISOFORM L"/>
    <property type="match status" value="1"/>
</dbReference>
<feature type="domain" description="DH" evidence="1">
    <location>
        <begin position="588"/>
        <end position="711"/>
    </location>
</feature>
<dbReference type="PANTHER" id="PTHR45834">
    <property type="entry name" value="RHO GUANINE NUCLEOTIDE EXCHANGE FACTOR 9-RELATED"/>
    <property type="match status" value="1"/>
</dbReference>
<protein>
    <recommendedName>
        <fullName evidence="1">DH domain-containing protein</fullName>
    </recommendedName>
</protein>
<evidence type="ECO:0000313" key="2">
    <source>
        <dbReference type="EMBL" id="KRT78506.1"/>
    </source>
</evidence>
<dbReference type="AlphaFoldDB" id="A0A0T6ATV8"/>
<reference evidence="2 3" key="1">
    <citation type="submission" date="2015-09" db="EMBL/GenBank/DDBJ databases">
        <title>Draft genome of the scarab beetle Oryctes borbonicus.</title>
        <authorList>
            <person name="Meyer J.M."/>
            <person name="Markov G.V."/>
            <person name="Baskaran P."/>
            <person name="Herrmann M."/>
            <person name="Sommer R.J."/>
            <person name="Roedelsperger C."/>
        </authorList>
    </citation>
    <scope>NUCLEOTIDE SEQUENCE [LARGE SCALE GENOMIC DNA]</scope>
    <source>
        <strain evidence="2">OB123</strain>
        <tissue evidence="2">Whole animal</tissue>
    </source>
</reference>